<dbReference type="InterPro" id="IPR016032">
    <property type="entry name" value="Sig_transdc_resp-reg_C-effctor"/>
</dbReference>
<keyword evidence="4" id="KW-0804">Transcription</keyword>
<dbReference type="CDD" id="cd17535">
    <property type="entry name" value="REC_NarL-like"/>
    <property type="match status" value="1"/>
</dbReference>
<keyword evidence="2" id="KW-0805">Transcription regulation</keyword>
<dbReference type="Pfam" id="PF00196">
    <property type="entry name" value="GerE"/>
    <property type="match status" value="1"/>
</dbReference>
<dbReference type="InterPro" id="IPR039420">
    <property type="entry name" value="WalR-like"/>
</dbReference>
<proteinExistence type="predicted"/>
<evidence type="ECO:0000313" key="8">
    <source>
        <dbReference type="EMBL" id="OYN92005.1"/>
    </source>
</evidence>
<keyword evidence="3 8" id="KW-0238">DNA-binding</keyword>
<evidence type="ECO:0000256" key="5">
    <source>
        <dbReference type="PROSITE-ProRule" id="PRU00169"/>
    </source>
</evidence>
<keyword evidence="9" id="KW-1185">Reference proteome</keyword>
<organism evidence="8 9">
    <name type="scientific">Parenemella sanctibonifatiensis</name>
    <dbReference type="NCBI Taxonomy" id="2016505"/>
    <lineage>
        <taxon>Bacteria</taxon>
        <taxon>Bacillati</taxon>
        <taxon>Actinomycetota</taxon>
        <taxon>Actinomycetes</taxon>
        <taxon>Propionibacteriales</taxon>
        <taxon>Propionibacteriaceae</taxon>
        <taxon>Parenemella</taxon>
    </lineage>
</organism>
<dbReference type="SUPFAM" id="SSF46894">
    <property type="entry name" value="C-terminal effector domain of the bipartite response regulators"/>
    <property type="match status" value="1"/>
</dbReference>
<dbReference type="AlphaFoldDB" id="A0A255EQX9"/>
<dbReference type="PROSITE" id="PS50043">
    <property type="entry name" value="HTH_LUXR_2"/>
    <property type="match status" value="1"/>
</dbReference>
<evidence type="ECO:0000259" key="7">
    <source>
        <dbReference type="PROSITE" id="PS50110"/>
    </source>
</evidence>
<dbReference type="GO" id="GO:0003677">
    <property type="term" value="F:DNA binding"/>
    <property type="evidence" value="ECO:0007669"/>
    <property type="project" value="UniProtKB-KW"/>
</dbReference>
<evidence type="ECO:0000256" key="3">
    <source>
        <dbReference type="ARBA" id="ARBA00023125"/>
    </source>
</evidence>
<dbReference type="InterPro" id="IPR011006">
    <property type="entry name" value="CheY-like_superfamily"/>
</dbReference>
<dbReference type="SMART" id="SM00448">
    <property type="entry name" value="REC"/>
    <property type="match status" value="1"/>
</dbReference>
<dbReference type="PROSITE" id="PS00622">
    <property type="entry name" value="HTH_LUXR_1"/>
    <property type="match status" value="1"/>
</dbReference>
<dbReference type="OrthoDB" id="9808843at2"/>
<reference evidence="8 9" key="1">
    <citation type="submission" date="2017-07" db="EMBL/GenBank/DDBJ databases">
        <title>Draft whole genome sequences of clinical Proprionibacteriaceae strains.</title>
        <authorList>
            <person name="Bernier A.-M."/>
            <person name="Bernard K."/>
            <person name="Domingo M.-C."/>
        </authorList>
    </citation>
    <scope>NUCLEOTIDE SEQUENCE [LARGE SCALE GENOMIC DNA]</scope>
    <source>
        <strain evidence="8 9">NML 150081</strain>
    </source>
</reference>
<dbReference type="GO" id="GO:0000160">
    <property type="term" value="P:phosphorelay signal transduction system"/>
    <property type="evidence" value="ECO:0007669"/>
    <property type="project" value="InterPro"/>
</dbReference>
<evidence type="ECO:0000256" key="1">
    <source>
        <dbReference type="ARBA" id="ARBA00022553"/>
    </source>
</evidence>
<sequence length="214" mass="22719">MTGAATTRTPDQVRVVLVDDHPVVRDGLAGMLGREDRLVIVGEAADGVEALAVIRSRHPDVVLMDLRMPGGDGIEAIRHLRAGGSAVKVLVLTTYDTDRDVREALAAGADGYLLKDTPRADLVRAVLDVAAGRSVLTAAALRSLTTPQSDQSELTNREREVLAAVAAGGTNRQVAKRLLVSETTIKTHLVRIYGKLGVSDRAAAVRAAYERGLL</sequence>
<dbReference type="PROSITE" id="PS50110">
    <property type="entry name" value="RESPONSE_REGULATORY"/>
    <property type="match status" value="1"/>
</dbReference>
<dbReference type="PANTHER" id="PTHR43214:SF24">
    <property type="entry name" value="TRANSCRIPTIONAL REGULATORY PROTEIN NARL-RELATED"/>
    <property type="match status" value="1"/>
</dbReference>
<name>A0A255EQX9_9ACTN</name>
<dbReference type="SUPFAM" id="SSF52172">
    <property type="entry name" value="CheY-like"/>
    <property type="match status" value="1"/>
</dbReference>
<dbReference type="EMBL" id="NMVJ01000001">
    <property type="protein sequence ID" value="OYN92005.1"/>
    <property type="molecule type" value="Genomic_DNA"/>
</dbReference>
<dbReference type="SMART" id="SM00421">
    <property type="entry name" value="HTH_LUXR"/>
    <property type="match status" value="1"/>
</dbReference>
<evidence type="ECO:0000256" key="2">
    <source>
        <dbReference type="ARBA" id="ARBA00023015"/>
    </source>
</evidence>
<dbReference type="GO" id="GO:0006355">
    <property type="term" value="P:regulation of DNA-templated transcription"/>
    <property type="evidence" value="ECO:0007669"/>
    <property type="project" value="InterPro"/>
</dbReference>
<dbReference type="PANTHER" id="PTHR43214">
    <property type="entry name" value="TWO-COMPONENT RESPONSE REGULATOR"/>
    <property type="match status" value="1"/>
</dbReference>
<dbReference type="Pfam" id="PF00072">
    <property type="entry name" value="Response_reg"/>
    <property type="match status" value="1"/>
</dbReference>
<dbReference type="Proteomes" id="UP000216300">
    <property type="component" value="Unassembled WGS sequence"/>
</dbReference>
<dbReference type="PRINTS" id="PR00038">
    <property type="entry name" value="HTHLUXR"/>
</dbReference>
<dbReference type="InterPro" id="IPR058245">
    <property type="entry name" value="NreC/VraR/RcsB-like_REC"/>
</dbReference>
<evidence type="ECO:0000313" key="9">
    <source>
        <dbReference type="Proteomes" id="UP000216300"/>
    </source>
</evidence>
<comment type="caution">
    <text evidence="8">The sequence shown here is derived from an EMBL/GenBank/DDBJ whole genome shotgun (WGS) entry which is preliminary data.</text>
</comment>
<evidence type="ECO:0000256" key="4">
    <source>
        <dbReference type="ARBA" id="ARBA00023163"/>
    </source>
</evidence>
<feature type="modified residue" description="4-aspartylphosphate" evidence="5">
    <location>
        <position position="65"/>
    </location>
</feature>
<accession>A0A255EQX9</accession>
<dbReference type="InterPro" id="IPR000792">
    <property type="entry name" value="Tscrpt_reg_LuxR_C"/>
</dbReference>
<dbReference type="Gene3D" id="3.40.50.2300">
    <property type="match status" value="1"/>
</dbReference>
<dbReference type="InterPro" id="IPR001789">
    <property type="entry name" value="Sig_transdc_resp-reg_receiver"/>
</dbReference>
<evidence type="ECO:0000259" key="6">
    <source>
        <dbReference type="PROSITE" id="PS50043"/>
    </source>
</evidence>
<feature type="domain" description="HTH luxR-type" evidence="6">
    <location>
        <begin position="147"/>
        <end position="212"/>
    </location>
</feature>
<dbReference type="RefSeq" id="WP_094452033.1">
    <property type="nucleotide sequence ID" value="NZ_NMVJ01000001.1"/>
</dbReference>
<keyword evidence="1 5" id="KW-0597">Phosphoprotein</keyword>
<feature type="domain" description="Response regulatory" evidence="7">
    <location>
        <begin position="14"/>
        <end position="130"/>
    </location>
</feature>
<dbReference type="CDD" id="cd06170">
    <property type="entry name" value="LuxR_C_like"/>
    <property type="match status" value="1"/>
</dbReference>
<gene>
    <name evidence="8" type="ORF">CGZ91_00270</name>
</gene>
<protein>
    <submittedName>
        <fullName evidence="8">DNA-binding response regulator</fullName>
    </submittedName>
</protein>